<evidence type="ECO:0000313" key="2">
    <source>
        <dbReference type="EMBL" id="SDB78950.1"/>
    </source>
</evidence>
<sequence length="207" mass="23094">MKNAGLIFFVLLFLLSCHAGSKKGTLEHVSVKKLTKLEHLFLLPSDSVINAYDLSNDSIVSFPDLSAYTIKTLNLSGNLLDTIIPHFLPKKLEILNLSHNRYSGQLRIKEGTICALREIDLSYNVLSSIYVGGPLYRIIVSHNDLVEVDINHKNIQYLDISYNSNMPERVTFNPAIIDTIVREGVADGKRLLAPNAPPLPHPTFISE</sequence>
<dbReference type="InterPro" id="IPR032675">
    <property type="entry name" value="LRR_dom_sf"/>
</dbReference>
<organism evidence="2 3">
    <name type="scientific">Bacteroides ovatus</name>
    <dbReference type="NCBI Taxonomy" id="28116"/>
    <lineage>
        <taxon>Bacteria</taxon>
        <taxon>Pseudomonadati</taxon>
        <taxon>Bacteroidota</taxon>
        <taxon>Bacteroidia</taxon>
        <taxon>Bacteroidales</taxon>
        <taxon>Bacteroidaceae</taxon>
        <taxon>Bacteroides</taxon>
    </lineage>
</organism>
<dbReference type="PROSITE" id="PS51257">
    <property type="entry name" value="PROKAR_LIPOPROTEIN"/>
    <property type="match status" value="1"/>
</dbReference>
<protein>
    <recommendedName>
        <fullName evidence="4">Leucine-rich repeat domain-containing protein</fullName>
    </recommendedName>
</protein>
<feature type="chain" id="PRO_5010357027" description="Leucine-rich repeat domain-containing protein" evidence="1">
    <location>
        <begin position="20"/>
        <end position="207"/>
    </location>
</feature>
<dbReference type="InterPro" id="IPR001611">
    <property type="entry name" value="Leu-rich_rpt"/>
</dbReference>
<dbReference type="Pfam" id="PF00560">
    <property type="entry name" value="LRR_1"/>
    <property type="match status" value="1"/>
</dbReference>
<proteinExistence type="predicted"/>
<keyword evidence="1" id="KW-0732">Signal</keyword>
<evidence type="ECO:0000256" key="1">
    <source>
        <dbReference type="SAM" id="SignalP"/>
    </source>
</evidence>
<evidence type="ECO:0000313" key="3">
    <source>
        <dbReference type="Proteomes" id="UP000183670"/>
    </source>
</evidence>
<accession>A0A1G6GAB6</accession>
<dbReference type="AlphaFoldDB" id="A0A1G6GAB6"/>
<dbReference type="Gene3D" id="3.80.10.10">
    <property type="entry name" value="Ribonuclease Inhibitor"/>
    <property type="match status" value="1"/>
</dbReference>
<feature type="signal peptide" evidence="1">
    <location>
        <begin position="1"/>
        <end position="19"/>
    </location>
</feature>
<dbReference type="RefSeq" id="WP_074559593.1">
    <property type="nucleotide sequence ID" value="NZ_FMYE01000056.1"/>
</dbReference>
<dbReference type="EMBL" id="FMYE01000056">
    <property type="protein sequence ID" value="SDB78950.1"/>
    <property type="molecule type" value="Genomic_DNA"/>
</dbReference>
<dbReference type="Proteomes" id="UP000183670">
    <property type="component" value="Unassembled WGS sequence"/>
</dbReference>
<reference evidence="2 3" key="1">
    <citation type="submission" date="2016-10" db="EMBL/GenBank/DDBJ databases">
        <authorList>
            <person name="de Groot N.N."/>
        </authorList>
    </citation>
    <scope>NUCLEOTIDE SEQUENCE [LARGE SCALE GENOMIC DNA]</scope>
    <source>
        <strain evidence="2 3">NLAE-zl-C500</strain>
    </source>
</reference>
<name>A0A1G6GAB6_BACOV</name>
<evidence type="ECO:0008006" key="4">
    <source>
        <dbReference type="Google" id="ProtNLM"/>
    </source>
</evidence>
<gene>
    <name evidence="2" type="ORF">SAMN05192581_10566</name>
</gene>
<dbReference type="SUPFAM" id="SSF52058">
    <property type="entry name" value="L domain-like"/>
    <property type="match status" value="1"/>
</dbReference>